<comment type="caution">
    <text evidence="2">The sequence shown here is derived from an EMBL/GenBank/DDBJ whole genome shotgun (WGS) entry which is preliminary data.</text>
</comment>
<reference evidence="2" key="1">
    <citation type="submission" date="2022-08" db="EMBL/GenBank/DDBJ databases">
        <authorList>
            <person name="Gutierrez-Valencia J."/>
        </authorList>
    </citation>
    <scope>NUCLEOTIDE SEQUENCE</scope>
</reference>
<dbReference type="Proteomes" id="UP001154282">
    <property type="component" value="Unassembled WGS sequence"/>
</dbReference>
<feature type="chain" id="PRO_5043494103" evidence="1">
    <location>
        <begin position="20"/>
        <end position="92"/>
    </location>
</feature>
<dbReference type="EMBL" id="CAMGYJ010000004">
    <property type="protein sequence ID" value="CAI0399118.1"/>
    <property type="molecule type" value="Genomic_DNA"/>
</dbReference>
<proteinExistence type="predicted"/>
<sequence length="92" mass="10643">MKSLSIFIFGILMICLIHGNEMVRADCQAEFCNFANIHIDTSSGNYDTITRKCDVTCQLRFGDDVFGRYPKIWYENPMCMCFKACIKKQEIP</sequence>
<feature type="signal peptide" evidence="1">
    <location>
        <begin position="1"/>
        <end position="19"/>
    </location>
</feature>
<evidence type="ECO:0000313" key="2">
    <source>
        <dbReference type="EMBL" id="CAI0399118.1"/>
    </source>
</evidence>
<keyword evidence="3" id="KW-1185">Reference proteome</keyword>
<accession>A0AAV0IQ87</accession>
<organism evidence="2 3">
    <name type="scientific">Linum tenue</name>
    <dbReference type="NCBI Taxonomy" id="586396"/>
    <lineage>
        <taxon>Eukaryota</taxon>
        <taxon>Viridiplantae</taxon>
        <taxon>Streptophyta</taxon>
        <taxon>Embryophyta</taxon>
        <taxon>Tracheophyta</taxon>
        <taxon>Spermatophyta</taxon>
        <taxon>Magnoliopsida</taxon>
        <taxon>eudicotyledons</taxon>
        <taxon>Gunneridae</taxon>
        <taxon>Pentapetalae</taxon>
        <taxon>rosids</taxon>
        <taxon>fabids</taxon>
        <taxon>Malpighiales</taxon>
        <taxon>Linaceae</taxon>
        <taxon>Linum</taxon>
    </lineage>
</organism>
<evidence type="ECO:0000256" key="1">
    <source>
        <dbReference type="SAM" id="SignalP"/>
    </source>
</evidence>
<protein>
    <submittedName>
        <fullName evidence="2">Uncharacterized protein</fullName>
    </submittedName>
</protein>
<keyword evidence="1" id="KW-0732">Signal</keyword>
<gene>
    <name evidence="2" type="ORF">LITE_LOCUS10179</name>
</gene>
<dbReference type="AlphaFoldDB" id="A0AAV0IQ87"/>
<evidence type="ECO:0000313" key="3">
    <source>
        <dbReference type="Proteomes" id="UP001154282"/>
    </source>
</evidence>
<name>A0AAV0IQ87_9ROSI</name>